<gene>
    <name evidence="1" type="ORF">GLOINDRAFT_1249</name>
</gene>
<proteinExistence type="predicted"/>
<dbReference type="HOGENOM" id="CLU_2759128_0_0_1"/>
<dbReference type="EMBL" id="KI299683">
    <property type="protein sequence ID" value="ERZ97359.1"/>
    <property type="molecule type" value="Genomic_DNA"/>
</dbReference>
<dbReference type="AlphaFoldDB" id="U9SN74"/>
<name>U9SN74_RHIID</name>
<evidence type="ECO:0000313" key="1">
    <source>
        <dbReference type="EMBL" id="ERZ97359.1"/>
    </source>
</evidence>
<sequence length="70" mass="8367">MLIAAIFGEMSINEIEFGESGRFGEMDLIKCTFYEISFRRNDETTKRPFVNVYVYNYSGFYNQDLFLVYY</sequence>
<organism evidence="1">
    <name type="scientific">Rhizophagus irregularis (strain DAOM 181602 / DAOM 197198 / MUCL 43194)</name>
    <name type="common">Arbuscular mycorrhizal fungus</name>
    <name type="synonym">Glomus intraradices</name>
    <dbReference type="NCBI Taxonomy" id="747089"/>
    <lineage>
        <taxon>Eukaryota</taxon>
        <taxon>Fungi</taxon>
        <taxon>Fungi incertae sedis</taxon>
        <taxon>Mucoromycota</taxon>
        <taxon>Glomeromycotina</taxon>
        <taxon>Glomeromycetes</taxon>
        <taxon>Glomerales</taxon>
        <taxon>Glomeraceae</taxon>
        <taxon>Rhizophagus</taxon>
    </lineage>
</organism>
<reference evidence="1" key="1">
    <citation type="submission" date="2013-07" db="EMBL/GenBank/DDBJ databases">
        <title>The genome of an arbuscular mycorrhizal fungus provides insights into the evolution of the oldest plant symbiosis.</title>
        <authorList>
            <consortium name="DOE Joint Genome Institute"/>
            <person name="Tisserant E."/>
            <person name="Malbreil M."/>
            <person name="Kuo A."/>
            <person name="Kohler A."/>
            <person name="Symeonidi A."/>
            <person name="Balestrini R."/>
            <person name="Charron P."/>
            <person name="Duensing N."/>
            <person name="Frei-dit-Frey N."/>
            <person name="Gianinazzi-Pearson V."/>
            <person name="Gilbert B."/>
            <person name="Handa Y."/>
            <person name="Hijri M."/>
            <person name="Kaul R."/>
            <person name="Kawaguchi M."/>
            <person name="Krajinski F."/>
            <person name="Lammers P."/>
            <person name="Lapierre D."/>
            <person name="Masclaux F.G."/>
            <person name="Murat C."/>
            <person name="Morin E."/>
            <person name="Ndikumana S."/>
            <person name="Pagni M."/>
            <person name="Petitpierre D."/>
            <person name="Requena N."/>
            <person name="Rosikiewicz P."/>
            <person name="Riley R."/>
            <person name="Saito K."/>
            <person name="San Clemente H."/>
            <person name="Shapiro H."/>
            <person name="van Tuinen D."/>
            <person name="Becard G."/>
            <person name="Bonfante P."/>
            <person name="Paszkowski U."/>
            <person name="Shachar-Hill Y."/>
            <person name="Young J.P."/>
            <person name="Sanders I.R."/>
            <person name="Henrissat B."/>
            <person name="Rensing S.A."/>
            <person name="Grigoriev I.V."/>
            <person name="Corradi N."/>
            <person name="Roux C."/>
            <person name="Martin F."/>
        </authorList>
    </citation>
    <scope>NUCLEOTIDE SEQUENCE</scope>
    <source>
        <strain evidence="1">DAOM 197198</strain>
    </source>
</reference>
<protein>
    <submittedName>
        <fullName evidence="1">Uncharacterized protein</fullName>
    </submittedName>
</protein>
<accession>U9SN74</accession>